<sequence length="175" mass="19588">MAWQHRDSVFLFLKFVGLPLPYLLRLLSPTRVVDHTGIHSPPRVYNSITKQDEADVKVPNPHKHPLPDDVPKPIISGLSVRTTPSLKMPSAKKNAEKTPPAKTPESVGIGRSPPRICPPVEANKQPKAPKPHDLTDDEQWRSSLRAGGRLGLGRYVRVTRYQLTPFLHAKYYLVG</sequence>
<protein>
    <submittedName>
        <fullName evidence="3">Uncharacterized protein</fullName>
    </submittedName>
</protein>
<dbReference type="AlphaFoldDB" id="C0P0N9"/>
<feature type="signal peptide" evidence="2">
    <location>
        <begin position="1"/>
        <end position="19"/>
    </location>
</feature>
<reference evidence="3" key="1">
    <citation type="submission" date="2009-02" db="EMBL/GenBank/DDBJ databases">
        <title>The Genome Sequence of Ajellomyces capsulatus strain G186AR.</title>
        <authorList>
            <consortium name="The Broad Institute Genome Sequencing Platform"/>
            <person name="Champion M."/>
            <person name="Cuomo C."/>
            <person name="Ma L.-J."/>
            <person name="Henn M.R."/>
            <person name="Sil A."/>
            <person name="Goldman B."/>
            <person name="Young S.K."/>
            <person name="Kodira C.D."/>
            <person name="Zeng Q."/>
            <person name="Koehrsen M."/>
            <person name="Alvarado L."/>
            <person name="Berlin A."/>
            <person name="Borenstein D."/>
            <person name="Chen Z."/>
            <person name="Engels R."/>
            <person name="Freedman E."/>
            <person name="Gellesch M."/>
            <person name="Goldberg J."/>
            <person name="Griggs A."/>
            <person name="Gujja S."/>
            <person name="Heiman D."/>
            <person name="Hepburn T."/>
            <person name="Howarth C."/>
            <person name="Jen D."/>
            <person name="Larson L."/>
            <person name="Lewis B."/>
            <person name="Mehta T."/>
            <person name="Park D."/>
            <person name="Pearson M."/>
            <person name="Roberts A."/>
            <person name="Saif S."/>
            <person name="Shea T."/>
            <person name="Shenoy N."/>
            <person name="Sisk P."/>
            <person name="Stolte C."/>
            <person name="Sykes S."/>
            <person name="Walk T."/>
            <person name="White J."/>
            <person name="Yandava C."/>
            <person name="Klein B."/>
            <person name="McEwen J.G."/>
            <person name="Puccia R."/>
            <person name="Goldman G.H."/>
            <person name="Felipe M.S."/>
            <person name="Nino-Vega G."/>
            <person name="San-Blas G."/>
            <person name="Taylor J."/>
            <person name="Mendoza L."/>
            <person name="Galagan J."/>
            <person name="Nusbaum C."/>
            <person name="Birren B."/>
        </authorList>
    </citation>
    <scope>NUCLEOTIDE SEQUENCE</scope>
    <source>
        <strain evidence="3">G186AR</strain>
    </source>
</reference>
<evidence type="ECO:0000256" key="1">
    <source>
        <dbReference type="SAM" id="MobiDB-lite"/>
    </source>
</evidence>
<dbReference type="Proteomes" id="UP000001631">
    <property type="component" value="Unassembled WGS sequence"/>
</dbReference>
<proteinExistence type="predicted"/>
<dbReference type="RefSeq" id="XP_045283340.1">
    <property type="nucleotide sequence ID" value="XM_045436018.1"/>
</dbReference>
<organism evidence="3 4">
    <name type="scientific">Ajellomyces capsulatus (strain G186AR / H82 / ATCC MYA-2454 / RMSCC 2432)</name>
    <name type="common">Darling's disease fungus</name>
    <name type="synonym">Histoplasma capsulatum</name>
    <dbReference type="NCBI Taxonomy" id="447093"/>
    <lineage>
        <taxon>Eukaryota</taxon>
        <taxon>Fungi</taxon>
        <taxon>Dikarya</taxon>
        <taxon>Ascomycota</taxon>
        <taxon>Pezizomycotina</taxon>
        <taxon>Eurotiomycetes</taxon>
        <taxon>Eurotiomycetidae</taxon>
        <taxon>Onygenales</taxon>
        <taxon>Ajellomycetaceae</taxon>
        <taxon>Histoplasma</taxon>
    </lineage>
</organism>
<dbReference type="EMBL" id="GG663381">
    <property type="protein sequence ID" value="EEH02859.1"/>
    <property type="molecule type" value="Genomic_DNA"/>
</dbReference>
<feature type="region of interest" description="Disordered" evidence="1">
    <location>
        <begin position="59"/>
        <end position="139"/>
    </location>
</feature>
<evidence type="ECO:0000313" key="3">
    <source>
        <dbReference type="EMBL" id="EEH02859.1"/>
    </source>
</evidence>
<keyword evidence="2" id="KW-0732">Signal</keyword>
<gene>
    <name evidence="3" type="ORF">HCBG_08969</name>
</gene>
<feature type="compositionally biased region" description="Basic and acidic residues" evidence="1">
    <location>
        <begin position="130"/>
        <end position="139"/>
    </location>
</feature>
<name>C0P0N9_AJECG</name>
<keyword evidence="4" id="KW-1185">Reference proteome</keyword>
<evidence type="ECO:0000313" key="4">
    <source>
        <dbReference type="Proteomes" id="UP000001631"/>
    </source>
</evidence>
<dbReference type="HOGENOM" id="CLU_1532097_0_0_1"/>
<feature type="chain" id="PRO_5002899886" evidence="2">
    <location>
        <begin position="20"/>
        <end position="175"/>
    </location>
</feature>
<dbReference type="InParanoid" id="C0P0N9"/>
<accession>C0P0N9</accession>
<dbReference type="GeneID" id="69041985"/>
<evidence type="ECO:0000256" key="2">
    <source>
        <dbReference type="SAM" id="SignalP"/>
    </source>
</evidence>